<accession>A0AAN8F6Z0</accession>
<organism evidence="2 3">
    <name type="scientific">Trichostrongylus colubriformis</name>
    <name type="common">Black scour worm</name>
    <dbReference type="NCBI Taxonomy" id="6319"/>
    <lineage>
        <taxon>Eukaryota</taxon>
        <taxon>Metazoa</taxon>
        <taxon>Ecdysozoa</taxon>
        <taxon>Nematoda</taxon>
        <taxon>Chromadorea</taxon>
        <taxon>Rhabditida</taxon>
        <taxon>Rhabditina</taxon>
        <taxon>Rhabditomorpha</taxon>
        <taxon>Strongyloidea</taxon>
        <taxon>Trichostrongylidae</taxon>
        <taxon>Trichostrongylus</taxon>
    </lineage>
</organism>
<protein>
    <submittedName>
        <fullName evidence="2">Uncharacterized protein</fullName>
    </submittedName>
</protein>
<sequence>ITLDFEDPLQGISLDQSSAEHSLGDECVIIDEAQTRLENCDQAGCQNVEEISQIQSSGLTEKRANETANDCSSPAEDVVSWHLFIFLSLSKHYKVMSSSSNETGNSSDLTSIPNELESSQATTSSNSPDIFDEKSREGAKEGSLIF</sequence>
<feature type="compositionally biased region" description="Basic and acidic residues" evidence="1">
    <location>
        <begin position="131"/>
        <end position="140"/>
    </location>
</feature>
<dbReference type="EMBL" id="WIXE01015468">
    <property type="protein sequence ID" value="KAK5973447.1"/>
    <property type="molecule type" value="Genomic_DNA"/>
</dbReference>
<feature type="non-terminal residue" evidence="2">
    <location>
        <position position="1"/>
    </location>
</feature>
<comment type="caution">
    <text evidence="2">The sequence shown here is derived from an EMBL/GenBank/DDBJ whole genome shotgun (WGS) entry which is preliminary data.</text>
</comment>
<name>A0AAN8F6Z0_TRICO</name>
<feature type="compositionally biased region" description="Polar residues" evidence="1">
    <location>
        <begin position="108"/>
        <end position="128"/>
    </location>
</feature>
<keyword evidence="3" id="KW-1185">Reference proteome</keyword>
<proteinExistence type="predicted"/>
<evidence type="ECO:0000313" key="3">
    <source>
        <dbReference type="Proteomes" id="UP001331761"/>
    </source>
</evidence>
<feature type="region of interest" description="Disordered" evidence="1">
    <location>
        <begin position="97"/>
        <end position="146"/>
    </location>
</feature>
<gene>
    <name evidence="2" type="ORF">GCK32_005356</name>
</gene>
<evidence type="ECO:0000313" key="2">
    <source>
        <dbReference type="EMBL" id="KAK5973447.1"/>
    </source>
</evidence>
<evidence type="ECO:0000256" key="1">
    <source>
        <dbReference type="SAM" id="MobiDB-lite"/>
    </source>
</evidence>
<dbReference type="AlphaFoldDB" id="A0AAN8F6Z0"/>
<feature type="compositionally biased region" description="Low complexity" evidence="1">
    <location>
        <begin position="97"/>
        <end position="107"/>
    </location>
</feature>
<reference evidence="2 3" key="1">
    <citation type="submission" date="2019-10" db="EMBL/GenBank/DDBJ databases">
        <title>Assembly and Annotation for the nematode Trichostrongylus colubriformis.</title>
        <authorList>
            <person name="Martin J."/>
        </authorList>
    </citation>
    <scope>NUCLEOTIDE SEQUENCE [LARGE SCALE GENOMIC DNA]</scope>
    <source>
        <strain evidence="2">G859</strain>
        <tissue evidence="2">Whole worm</tissue>
    </source>
</reference>
<dbReference type="Proteomes" id="UP001331761">
    <property type="component" value="Unassembled WGS sequence"/>
</dbReference>